<reference evidence="1" key="1">
    <citation type="submission" date="2014-09" db="EMBL/GenBank/DDBJ databases">
        <authorList>
            <person name="Magalhaes I.L.F."/>
            <person name="Oliveira U."/>
            <person name="Santos F.R."/>
            <person name="Vidigal T.H.D.A."/>
            <person name="Brescovit A.D."/>
            <person name="Santos A.J."/>
        </authorList>
    </citation>
    <scope>NUCLEOTIDE SEQUENCE</scope>
    <source>
        <tissue evidence="1">Shoot tissue taken approximately 20 cm above the soil surface</tissue>
    </source>
</reference>
<proteinExistence type="predicted"/>
<name>A0A0A9HCS9_ARUDO</name>
<protein>
    <submittedName>
        <fullName evidence="1">Uncharacterized protein</fullName>
    </submittedName>
</protein>
<organism evidence="1">
    <name type="scientific">Arundo donax</name>
    <name type="common">Giant reed</name>
    <name type="synonym">Donax arundinaceus</name>
    <dbReference type="NCBI Taxonomy" id="35708"/>
    <lineage>
        <taxon>Eukaryota</taxon>
        <taxon>Viridiplantae</taxon>
        <taxon>Streptophyta</taxon>
        <taxon>Embryophyta</taxon>
        <taxon>Tracheophyta</taxon>
        <taxon>Spermatophyta</taxon>
        <taxon>Magnoliopsida</taxon>
        <taxon>Liliopsida</taxon>
        <taxon>Poales</taxon>
        <taxon>Poaceae</taxon>
        <taxon>PACMAD clade</taxon>
        <taxon>Arundinoideae</taxon>
        <taxon>Arundineae</taxon>
        <taxon>Arundo</taxon>
    </lineage>
</organism>
<accession>A0A0A9HCS9</accession>
<reference evidence="1" key="2">
    <citation type="journal article" date="2015" name="Data Brief">
        <title>Shoot transcriptome of the giant reed, Arundo donax.</title>
        <authorList>
            <person name="Barrero R.A."/>
            <person name="Guerrero F.D."/>
            <person name="Moolhuijzen P."/>
            <person name="Goolsby J.A."/>
            <person name="Tidwell J."/>
            <person name="Bellgard S.E."/>
            <person name="Bellgard M.I."/>
        </authorList>
    </citation>
    <scope>NUCLEOTIDE SEQUENCE</scope>
    <source>
        <tissue evidence="1">Shoot tissue taken approximately 20 cm above the soil surface</tissue>
    </source>
</reference>
<dbReference type="EMBL" id="GBRH01167178">
    <property type="protein sequence ID" value="JAE30718.1"/>
    <property type="molecule type" value="Transcribed_RNA"/>
</dbReference>
<sequence length="98" mass="10523">MKVSLVDEVPATSVLSSVIKRSSSSRSKASSLGALSPRRQIWSARSERGKPGASWEDSGEKLGVIQRRGWAGEEDWGNAWALAEAGRRLPAVIGEAFV</sequence>
<dbReference type="AlphaFoldDB" id="A0A0A9HCS9"/>
<evidence type="ECO:0000313" key="1">
    <source>
        <dbReference type="EMBL" id="JAE30718.1"/>
    </source>
</evidence>